<evidence type="ECO:0000256" key="2">
    <source>
        <dbReference type="SAM" id="Phobius"/>
    </source>
</evidence>
<evidence type="ECO:0000313" key="3">
    <source>
        <dbReference type="EMBL" id="CDW73064.1"/>
    </source>
</evidence>
<feature type="transmembrane region" description="Helical" evidence="2">
    <location>
        <begin position="28"/>
        <end position="47"/>
    </location>
</feature>
<dbReference type="AlphaFoldDB" id="A0A077ZU11"/>
<keyword evidence="2" id="KW-1133">Transmembrane helix</keyword>
<keyword evidence="4" id="KW-1185">Reference proteome</keyword>
<dbReference type="GO" id="GO:0007131">
    <property type="term" value="P:reciprocal meiotic recombination"/>
    <property type="evidence" value="ECO:0007669"/>
    <property type="project" value="TreeGrafter"/>
</dbReference>
<dbReference type="OMA" id="NEYFRFE"/>
<dbReference type="EMBL" id="CCKQ01001969">
    <property type="protein sequence ID" value="CDW73064.1"/>
    <property type="molecule type" value="Genomic_DNA"/>
</dbReference>
<evidence type="ECO:0000313" key="4">
    <source>
        <dbReference type="Proteomes" id="UP000039865"/>
    </source>
</evidence>
<dbReference type="InParanoid" id="A0A077ZU11"/>
<keyword evidence="2" id="KW-0812">Transmembrane</keyword>
<feature type="compositionally biased region" description="Low complexity" evidence="1">
    <location>
        <begin position="439"/>
        <end position="465"/>
    </location>
</feature>
<feature type="compositionally biased region" description="Basic residues" evidence="1">
    <location>
        <begin position="397"/>
        <end position="412"/>
    </location>
</feature>
<name>A0A077ZU11_STYLE</name>
<feature type="compositionally biased region" description="Low complexity" evidence="1">
    <location>
        <begin position="376"/>
        <end position="396"/>
    </location>
</feature>
<proteinExistence type="predicted"/>
<accession>A0A077ZU11</accession>
<gene>
    <name evidence="3" type="primary">Contig12140.g12975</name>
    <name evidence="3" type="ORF">STYLEM_2033</name>
</gene>
<dbReference type="PANTHER" id="PTHR31398:SF0">
    <property type="entry name" value="MEIOTIC NUCLEAR DIVISION PROTEIN 1 HOMOLOG"/>
    <property type="match status" value="1"/>
</dbReference>
<feature type="region of interest" description="Disordered" evidence="1">
    <location>
        <begin position="373"/>
        <end position="478"/>
    </location>
</feature>
<dbReference type="GO" id="GO:0005634">
    <property type="term" value="C:nucleus"/>
    <property type="evidence" value="ECO:0007669"/>
    <property type="project" value="TreeGrafter"/>
</dbReference>
<protein>
    <recommendedName>
        <fullName evidence="5">Accessory gland protein</fullName>
    </recommendedName>
</protein>
<dbReference type="PANTHER" id="PTHR31398">
    <property type="entry name" value="MEIOTIC NUCLEAR DIVISION PROTEIN 1 HOMOLOG"/>
    <property type="match status" value="1"/>
</dbReference>
<feature type="compositionally biased region" description="Polar residues" evidence="1">
    <location>
        <begin position="777"/>
        <end position="795"/>
    </location>
</feature>
<sequence length="922" mass="108716">MEDKFKGFDWFGQSIQLTYKGEDSYKTIIGASVSFVLILVLLGFSIFKAYNMLNRVNPEFSRVSLIRDMTQEEIFLPQLSGFDFAFGLNEDLDPRIGHFTVKQFGLYQTAAKDSEGRTIKNITKRDIPFEKCGKLNFNYPNETEIVAKGISNFICTTTFDYQFRGNYYTDSFEYLEVKLQKCIDPPNATKKKCFNQTYIDSYLDKQFFNFVFVNNYFDLTNFEKGKFIKPFIDDSLFFEIEAKRMKKANFYIQAQEAELEDDLIQFGQSHQLNFHQVSNSRSYDNQFKEEEGFVIAIYLRFDNKYDLYTRKVYSALELLGDIGGLYGSLLGIGFFFVGFISSRMFMSDIMKKIYQVRKYVFEPDIKTLKKLDEMEQSQNNNQRSRNNKSSDNPGSKKFSKIKTKTSRGKKRSQSPQKDKDQDQWAKTTADQYSSRARMSSYQNQQSPYQSRRSYSRSSRQGSQRNSPKRSSSFKTKQQLQEEYEIKENEIKNAKEFKGKKVLGEDDINSLLMSFVSRMSFNYQMRDILQYLGKCLCLRDLSKKRQKRYYKKHYLFNKGEEKLSQELDIIQLLKTQRKFRLLAQALLSQKHRMLLRFQRQNLIETATESSDSDDNNLDTFALMENKNPLIRLVIYGKVKKMIKAFQGKKLKNIEKNLMRGVFQRKIKDFQEDQNDQNENKTLLQRLHDNLINDYEIDLEYLYNGYKNTSQKLQIQNYIEKKHIGPEQTDKTTVIKQEPTQVKQFQKKKSVQFYDDQYIVKDNQNQDGSQFTSKDDQMSKQVTQHSQNENQRSQENGPNAADFNIIVDDDLGIENNRSSVSQKNTEIDEQELREDILDDDGLSLSLRLDYEIDDRQQNLAFDSLQNNLTNMRYKFLSKEFNKSLRQSESNLQMIMQKNEFNAKNNKEQQYKRKGKLARILEIDQ</sequence>
<organism evidence="3 4">
    <name type="scientific">Stylonychia lemnae</name>
    <name type="common">Ciliate</name>
    <dbReference type="NCBI Taxonomy" id="5949"/>
    <lineage>
        <taxon>Eukaryota</taxon>
        <taxon>Sar</taxon>
        <taxon>Alveolata</taxon>
        <taxon>Ciliophora</taxon>
        <taxon>Intramacronucleata</taxon>
        <taxon>Spirotrichea</taxon>
        <taxon>Stichotrichia</taxon>
        <taxon>Sporadotrichida</taxon>
        <taxon>Oxytrichidae</taxon>
        <taxon>Stylonychinae</taxon>
        <taxon>Stylonychia</taxon>
    </lineage>
</organism>
<dbReference type="OrthoDB" id="288398at2759"/>
<evidence type="ECO:0008006" key="5">
    <source>
        <dbReference type="Google" id="ProtNLM"/>
    </source>
</evidence>
<feature type="region of interest" description="Disordered" evidence="1">
    <location>
        <begin position="762"/>
        <end position="799"/>
    </location>
</feature>
<feature type="compositionally biased region" description="Polar residues" evidence="1">
    <location>
        <begin position="468"/>
        <end position="478"/>
    </location>
</feature>
<feature type="transmembrane region" description="Helical" evidence="2">
    <location>
        <begin position="318"/>
        <end position="340"/>
    </location>
</feature>
<reference evidence="3 4" key="1">
    <citation type="submission" date="2014-06" db="EMBL/GenBank/DDBJ databases">
        <authorList>
            <person name="Swart Estienne"/>
        </authorList>
    </citation>
    <scope>NUCLEOTIDE SEQUENCE [LARGE SCALE GENOMIC DNA]</scope>
    <source>
        <strain evidence="3 4">130c</strain>
    </source>
</reference>
<keyword evidence="2" id="KW-0472">Membrane</keyword>
<evidence type="ECO:0000256" key="1">
    <source>
        <dbReference type="SAM" id="MobiDB-lite"/>
    </source>
</evidence>
<feature type="compositionally biased region" description="Polar residues" evidence="1">
    <location>
        <begin position="424"/>
        <end position="437"/>
    </location>
</feature>
<dbReference type="Proteomes" id="UP000039865">
    <property type="component" value="Unassembled WGS sequence"/>
</dbReference>